<sequence>MILFFLRMIMIHGVDYNVKGKINRTEEREIPLLRSSFHEGSGEIEVFLRRLIKVS</sequence>
<reference evidence="1 2" key="2">
    <citation type="journal article" date="2011" name="J. Bacteriol.">
        <title>Complete genome sequence of a carbon monoxide-utilizing acetogen, Eubacterium limosum KIST612.</title>
        <authorList>
            <person name="Roh H."/>
            <person name="Ko H.J."/>
            <person name="Kim D."/>
            <person name="Choi D.G."/>
            <person name="Park S."/>
            <person name="Kim S."/>
            <person name="Chang I.S."/>
            <person name="Choi I.G."/>
        </authorList>
    </citation>
    <scope>NUCLEOTIDE SEQUENCE [LARGE SCALE GENOMIC DNA]</scope>
    <source>
        <strain evidence="1 2">KIST612</strain>
    </source>
</reference>
<dbReference type="Proteomes" id="UP000006873">
    <property type="component" value="Chromosome"/>
</dbReference>
<dbReference type="KEGG" id="elm:ELI_4201"/>
<dbReference type="EMBL" id="CP002273">
    <property type="protein sequence ID" value="ADO39143.1"/>
    <property type="molecule type" value="Genomic_DNA"/>
</dbReference>
<protein>
    <submittedName>
        <fullName evidence="1">Uncharacterized protein</fullName>
    </submittedName>
</protein>
<dbReference type="AlphaFoldDB" id="E3GQ94"/>
<name>E3GQ94_9FIRM</name>
<keyword evidence="2" id="KW-1185">Reference proteome</keyword>
<organism evidence="1 2">
    <name type="scientific">Eubacterium callanderi</name>
    <dbReference type="NCBI Taxonomy" id="53442"/>
    <lineage>
        <taxon>Bacteria</taxon>
        <taxon>Bacillati</taxon>
        <taxon>Bacillota</taxon>
        <taxon>Clostridia</taxon>
        <taxon>Eubacteriales</taxon>
        <taxon>Eubacteriaceae</taxon>
        <taxon>Eubacterium</taxon>
    </lineage>
</organism>
<reference key="1">
    <citation type="submission" date="2010-09" db="EMBL/GenBank/DDBJ databases">
        <authorList>
            <person name="Roh H."/>
            <person name="Ko H.-J."/>
            <person name="Kim D."/>
            <person name="Choi D.G."/>
            <person name="Park S."/>
            <person name="Kim S."/>
            <person name="Kim K.H."/>
            <person name="Chang I.S."/>
            <person name="Choi I.-G."/>
        </authorList>
    </citation>
    <scope>NUCLEOTIDE SEQUENCE</scope>
    <source>
        <strain>KIST612</strain>
    </source>
</reference>
<proteinExistence type="predicted"/>
<dbReference type="HOGENOM" id="CLU_3025499_0_0_9"/>
<evidence type="ECO:0000313" key="2">
    <source>
        <dbReference type="Proteomes" id="UP000006873"/>
    </source>
</evidence>
<gene>
    <name evidence="1" type="ordered locus">ELI_4201</name>
</gene>
<evidence type="ECO:0000313" key="1">
    <source>
        <dbReference type="EMBL" id="ADO39143.1"/>
    </source>
</evidence>
<accession>E3GQ94</accession>